<comment type="similarity">
    <text evidence="1 2">Belongs to the enoyl-CoA hydratase/isomerase family.</text>
</comment>
<gene>
    <name evidence="3" type="ORF">DKG75_20515</name>
</gene>
<dbReference type="SUPFAM" id="SSF52096">
    <property type="entry name" value="ClpP/crotonase"/>
    <property type="match status" value="1"/>
</dbReference>
<name>A0A317DUN5_9PROT</name>
<dbReference type="PROSITE" id="PS00166">
    <property type="entry name" value="ENOYL_COA_HYDRATASE"/>
    <property type="match status" value="1"/>
</dbReference>
<proteinExistence type="inferred from homology"/>
<dbReference type="AlphaFoldDB" id="A0A317DUN5"/>
<keyword evidence="4" id="KW-1185">Reference proteome</keyword>
<dbReference type="Proteomes" id="UP000246077">
    <property type="component" value="Unassembled WGS sequence"/>
</dbReference>
<keyword evidence="3" id="KW-0413">Isomerase</keyword>
<dbReference type="PANTHER" id="PTHR43802">
    <property type="entry name" value="ENOYL-COA HYDRATASE"/>
    <property type="match status" value="1"/>
</dbReference>
<evidence type="ECO:0000256" key="1">
    <source>
        <dbReference type="ARBA" id="ARBA00005254"/>
    </source>
</evidence>
<evidence type="ECO:0000313" key="4">
    <source>
        <dbReference type="Proteomes" id="UP000246077"/>
    </source>
</evidence>
<dbReference type="PANTHER" id="PTHR43802:SF1">
    <property type="entry name" value="IP11341P-RELATED"/>
    <property type="match status" value="1"/>
</dbReference>
<accession>A0A317DUN5</accession>
<dbReference type="Pfam" id="PF00378">
    <property type="entry name" value="ECH_1"/>
    <property type="match status" value="1"/>
</dbReference>
<evidence type="ECO:0000313" key="3">
    <source>
        <dbReference type="EMBL" id="PWR18351.1"/>
    </source>
</evidence>
<dbReference type="InterPro" id="IPR001753">
    <property type="entry name" value="Enoyl-CoA_hydra/iso"/>
</dbReference>
<dbReference type="CDD" id="cd06558">
    <property type="entry name" value="crotonase-like"/>
    <property type="match status" value="1"/>
</dbReference>
<dbReference type="Gene3D" id="1.10.12.10">
    <property type="entry name" value="Lyase 2-enoyl-coa Hydratase, Chain A, domain 2"/>
    <property type="match status" value="1"/>
</dbReference>
<dbReference type="EMBL" id="QGLF01000006">
    <property type="protein sequence ID" value="PWR18351.1"/>
    <property type="molecule type" value="Genomic_DNA"/>
</dbReference>
<dbReference type="Gene3D" id="3.90.226.10">
    <property type="entry name" value="2-enoyl-CoA Hydratase, Chain A, domain 1"/>
    <property type="match status" value="1"/>
</dbReference>
<protein>
    <submittedName>
        <fullName evidence="3">Enoyl-CoA hydratase/isomerase family protein</fullName>
    </submittedName>
</protein>
<dbReference type="OrthoDB" id="9790967at2"/>
<reference evidence="4" key="1">
    <citation type="submission" date="2018-05" db="EMBL/GenBank/DDBJ databases">
        <title>Zavarzinia sp. HR-AS.</title>
        <authorList>
            <person name="Lee Y."/>
            <person name="Jeon C.O."/>
        </authorList>
    </citation>
    <scope>NUCLEOTIDE SEQUENCE [LARGE SCALE GENOMIC DNA]</scope>
    <source>
        <strain evidence="4">DSM 1231</strain>
    </source>
</reference>
<dbReference type="InterPro" id="IPR014748">
    <property type="entry name" value="Enoyl-CoA_hydra_C"/>
</dbReference>
<dbReference type="InterPro" id="IPR029045">
    <property type="entry name" value="ClpP/crotonase-like_dom_sf"/>
</dbReference>
<dbReference type="GO" id="GO:0016853">
    <property type="term" value="F:isomerase activity"/>
    <property type="evidence" value="ECO:0007669"/>
    <property type="project" value="UniProtKB-KW"/>
</dbReference>
<sequence>MRTARARISGENFIAASFVIATSSQRDWPPTNQARFIPAATRRAVKWPKGQSPPAAAGIWQRISIGREAVLGEHRATFGEVEAELGEDGVAIVTLNRPARLNALTTAVMEAVTRALAWAAGQGPCRVIVLAGAGRAFCAGMDLVDGLSGADDPAADPVHARYEALRAGTAMVLAVTETPQPVIAAVHGPAVGAGFALAVAADLRFCGPGARFDAPFHRLGASAGDLGLSWRLPRLIGPARAARLFYTNGSLSAEEARDLGLAETDPAPLAAALRLAREIAGHPLLGVRMTKELLNASLDCAGFRAHLATEMRSQVIALGTREHADAVAAFRARR</sequence>
<comment type="caution">
    <text evidence="3">The sequence shown here is derived from an EMBL/GenBank/DDBJ whole genome shotgun (WGS) entry which is preliminary data.</text>
</comment>
<evidence type="ECO:0000256" key="2">
    <source>
        <dbReference type="RuleBase" id="RU003707"/>
    </source>
</evidence>
<organism evidence="3 4">
    <name type="scientific">Zavarzinia compransoris</name>
    <dbReference type="NCBI Taxonomy" id="1264899"/>
    <lineage>
        <taxon>Bacteria</taxon>
        <taxon>Pseudomonadati</taxon>
        <taxon>Pseudomonadota</taxon>
        <taxon>Alphaproteobacteria</taxon>
        <taxon>Rhodospirillales</taxon>
        <taxon>Zavarziniaceae</taxon>
        <taxon>Zavarzinia</taxon>
    </lineage>
</organism>
<dbReference type="InterPro" id="IPR018376">
    <property type="entry name" value="Enoyl-CoA_hyd/isom_CS"/>
</dbReference>